<evidence type="ECO:0000256" key="4">
    <source>
        <dbReference type="ARBA" id="ARBA00022982"/>
    </source>
</evidence>
<name>A0ABQ2QB07_9GAMM</name>
<dbReference type="PANTHER" id="PTHR42859:SF10">
    <property type="entry name" value="DIMETHYLSULFOXIDE REDUCTASE CHAIN B"/>
    <property type="match status" value="1"/>
</dbReference>
<dbReference type="Pfam" id="PF13247">
    <property type="entry name" value="Fer4_11"/>
    <property type="match status" value="1"/>
</dbReference>
<dbReference type="RefSeq" id="WP_188922665.1">
    <property type="nucleotide sequence ID" value="NZ_BMQV01000049.1"/>
</dbReference>
<organism evidence="8 9">
    <name type="scientific">Shewanella saliphila</name>
    <dbReference type="NCBI Taxonomy" id="2282698"/>
    <lineage>
        <taxon>Bacteria</taxon>
        <taxon>Pseudomonadati</taxon>
        <taxon>Pseudomonadota</taxon>
        <taxon>Gammaproteobacteria</taxon>
        <taxon>Alteromonadales</taxon>
        <taxon>Shewanellaceae</taxon>
        <taxon>Shewanella</taxon>
    </lineage>
</organism>
<feature type="domain" description="4Fe-4S ferredoxin-type" evidence="7">
    <location>
        <begin position="49"/>
        <end position="80"/>
    </location>
</feature>
<feature type="domain" description="4Fe-4S ferredoxin-type" evidence="7">
    <location>
        <begin position="109"/>
        <end position="138"/>
    </location>
</feature>
<accession>A0ABQ2QB07</accession>
<dbReference type="Gene3D" id="3.30.70.20">
    <property type="match status" value="2"/>
</dbReference>
<gene>
    <name evidence="8" type="primary">ydhY</name>
    <name evidence="8" type="ORF">GCM10009409_34460</name>
</gene>
<dbReference type="InterPro" id="IPR017900">
    <property type="entry name" value="4Fe4S_Fe_S_CS"/>
</dbReference>
<keyword evidence="1" id="KW-0813">Transport</keyword>
<reference evidence="9" key="1">
    <citation type="journal article" date="2019" name="Int. J. Syst. Evol. Microbiol.">
        <title>The Global Catalogue of Microorganisms (GCM) 10K type strain sequencing project: providing services to taxonomists for standard genome sequencing and annotation.</title>
        <authorList>
            <consortium name="The Broad Institute Genomics Platform"/>
            <consortium name="The Broad Institute Genome Sequencing Center for Infectious Disease"/>
            <person name="Wu L."/>
            <person name="Ma J."/>
        </authorList>
    </citation>
    <scope>NUCLEOTIDE SEQUENCE [LARGE SCALE GENOMIC DNA]</scope>
    <source>
        <strain evidence="9">JCM 32304</strain>
    </source>
</reference>
<keyword evidence="6" id="KW-0411">Iron-sulfur</keyword>
<evidence type="ECO:0000256" key="1">
    <source>
        <dbReference type="ARBA" id="ARBA00022448"/>
    </source>
</evidence>
<dbReference type="InterPro" id="IPR050294">
    <property type="entry name" value="RnfB_subfamily"/>
</dbReference>
<dbReference type="PROSITE" id="PS00198">
    <property type="entry name" value="4FE4S_FER_1"/>
    <property type="match status" value="1"/>
</dbReference>
<dbReference type="EMBL" id="BMQV01000049">
    <property type="protein sequence ID" value="GGP66287.1"/>
    <property type="molecule type" value="Genomic_DNA"/>
</dbReference>
<dbReference type="SUPFAM" id="SSF54862">
    <property type="entry name" value="4Fe-4S ferredoxins"/>
    <property type="match status" value="1"/>
</dbReference>
<feature type="domain" description="4Fe-4S ferredoxin-type" evidence="7">
    <location>
        <begin position="140"/>
        <end position="169"/>
    </location>
</feature>
<dbReference type="CDD" id="cd10550">
    <property type="entry name" value="DMSOR_beta_like"/>
    <property type="match status" value="1"/>
</dbReference>
<evidence type="ECO:0000256" key="2">
    <source>
        <dbReference type="ARBA" id="ARBA00022485"/>
    </source>
</evidence>
<evidence type="ECO:0000256" key="5">
    <source>
        <dbReference type="ARBA" id="ARBA00023004"/>
    </source>
</evidence>
<evidence type="ECO:0000259" key="7">
    <source>
        <dbReference type="PROSITE" id="PS51379"/>
    </source>
</evidence>
<evidence type="ECO:0000256" key="6">
    <source>
        <dbReference type="ARBA" id="ARBA00023014"/>
    </source>
</evidence>
<sequence length="216" mass="23019">MITRRALLANGAKVAVGTVYYGTLASFLTGCGSSDDTSESTVVKVLPGGLMVVNPVYCVGCRRCEIACSWSHGTSAVSPSTARIKVDKNLNFGPHGVQPNYEDQRGEQGDGTIVPSTCRQCDVCMTVCPQGAIYVNETTGARVVDEALCVGCGYCADKCPQQVITIDSITRKSLKCDLCEGNPNCAQVCPTGAIKFYTWEDAVAAVEQHEKYLTLI</sequence>
<keyword evidence="9" id="KW-1185">Reference proteome</keyword>
<evidence type="ECO:0000313" key="9">
    <source>
        <dbReference type="Proteomes" id="UP000654367"/>
    </source>
</evidence>
<evidence type="ECO:0000256" key="3">
    <source>
        <dbReference type="ARBA" id="ARBA00022723"/>
    </source>
</evidence>
<keyword evidence="4" id="KW-0249">Electron transport</keyword>
<evidence type="ECO:0000313" key="8">
    <source>
        <dbReference type="EMBL" id="GGP66287.1"/>
    </source>
</evidence>
<keyword evidence="2" id="KW-0004">4Fe-4S</keyword>
<proteinExistence type="predicted"/>
<comment type="caution">
    <text evidence="8">The sequence shown here is derived from an EMBL/GenBank/DDBJ whole genome shotgun (WGS) entry which is preliminary data.</text>
</comment>
<dbReference type="PANTHER" id="PTHR42859">
    <property type="entry name" value="OXIDOREDUCTASE"/>
    <property type="match status" value="1"/>
</dbReference>
<dbReference type="PROSITE" id="PS51257">
    <property type="entry name" value="PROKAR_LIPOPROTEIN"/>
    <property type="match status" value="1"/>
</dbReference>
<protein>
    <submittedName>
        <fullName evidence="8">Ferredoxin-like protein YdhY</fullName>
    </submittedName>
</protein>
<dbReference type="InterPro" id="IPR017896">
    <property type="entry name" value="4Fe4S_Fe-S-bd"/>
</dbReference>
<dbReference type="Proteomes" id="UP000654367">
    <property type="component" value="Unassembled WGS sequence"/>
</dbReference>
<keyword evidence="3" id="KW-0479">Metal-binding</keyword>
<dbReference type="PROSITE" id="PS51379">
    <property type="entry name" value="4FE4S_FER_2"/>
    <property type="match status" value="3"/>
</dbReference>
<keyword evidence="5" id="KW-0408">Iron</keyword>